<accession>A0A815IXM3</accession>
<dbReference type="EMBL" id="CAJOBE010003370">
    <property type="protein sequence ID" value="CAF3876379.1"/>
    <property type="molecule type" value="Genomic_DNA"/>
</dbReference>
<reference evidence="1" key="1">
    <citation type="submission" date="2021-02" db="EMBL/GenBank/DDBJ databases">
        <authorList>
            <person name="Nowell W R."/>
        </authorList>
    </citation>
    <scope>NUCLEOTIDE SEQUENCE</scope>
</reference>
<dbReference type="PANTHER" id="PTHR37490">
    <property type="entry name" value="EXPRESSED PROTEIN"/>
    <property type="match status" value="1"/>
</dbReference>
<dbReference type="Proteomes" id="UP000663874">
    <property type="component" value="Unassembled WGS sequence"/>
</dbReference>
<protein>
    <submittedName>
        <fullName evidence="1">Uncharacterized protein</fullName>
    </submittedName>
</protein>
<dbReference type="PANTHER" id="PTHR37490:SF2">
    <property type="match status" value="1"/>
</dbReference>
<name>A0A815IXM3_9BILA</name>
<comment type="caution">
    <text evidence="1">The sequence shown here is derived from an EMBL/GenBank/DDBJ whole genome shotgun (WGS) entry which is preliminary data.</text>
</comment>
<sequence>MNLVFHPIKKFKDYILFIGFHRLILCFITLLFLFSTFGLSQFQSPQFITSIYKYINKTLNSILQRNQISQLAKIIVVSHFNENLDWLDLLVDDQISCIVYTRSSKPLPYQHKFVINKGREAVVYLQYIVDHYSNLPLSIAFVHAHRTSWHQKDPSDIVIALQALQWNKYNYMPLTSEKTRYEFKPISIDPQVKVNYELWQAVLQKELGPPPENGINGHCCATFVVKREAILAHPKIFYSNIMNYILASSYSDQLTGRTLEYTWHMIFGQPAHINYRTCDIFICDSNGMISAPLDRKKKLNN</sequence>
<evidence type="ECO:0000313" key="2">
    <source>
        <dbReference type="EMBL" id="CAF3876379.1"/>
    </source>
</evidence>
<dbReference type="InterPro" id="IPR021838">
    <property type="entry name" value="DUF3431"/>
</dbReference>
<gene>
    <name evidence="2" type="ORF">FNK824_LOCUS19301</name>
    <name evidence="1" type="ORF">SEV965_LOCUS29920</name>
</gene>
<dbReference type="Pfam" id="PF11913">
    <property type="entry name" value="DUF3431"/>
    <property type="match status" value="1"/>
</dbReference>
<proteinExistence type="predicted"/>
<dbReference type="Proteomes" id="UP000663889">
    <property type="component" value="Unassembled WGS sequence"/>
</dbReference>
<dbReference type="AlphaFoldDB" id="A0A815IXM3"/>
<dbReference type="EMBL" id="CAJNOU010003112">
    <property type="protein sequence ID" value="CAF1371509.1"/>
    <property type="molecule type" value="Genomic_DNA"/>
</dbReference>
<organism evidence="1 3">
    <name type="scientific">Rotaria sordida</name>
    <dbReference type="NCBI Taxonomy" id="392033"/>
    <lineage>
        <taxon>Eukaryota</taxon>
        <taxon>Metazoa</taxon>
        <taxon>Spiralia</taxon>
        <taxon>Gnathifera</taxon>
        <taxon>Rotifera</taxon>
        <taxon>Eurotatoria</taxon>
        <taxon>Bdelloidea</taxon>
        <taxon>Philodinida</taxon>
        <taxon>Philodinidae</taxon>
        <taxon>Rotaria</taxon>
    </lineage>
</organism>
<evidence type="ECO:0000313" key="3">
    <source>
        <dbReference type="Proteomes" id="UP000663889"/>
    </source>
</evidence>
<evidence type="ECO:0000313" key="1">
    <source>
        <dbReference type="EMBL" id="CAF1371509.1"/>
    </source>
</evidence>